<dbReference type="GO" id="GO:0015293">
    <property type="term" value="F:symporter activity"/>
    <property type="evidence" value="ECO:0007669"/>
    <property type="project" value="UniProtKB-KW"/>
</dbReference>
<keyword evidence="5 7" id="KW-1133">Transmembrane helix</keyword>
<dbReference type="InterPro" id="IPR036259">
    <property type="entry name" value="MFS_trans_sf"/>
</dbReference>
<feature type="transmembrane region" description="Helical" evidence="7">
    <location>
        <begin position="244"/>
        <end position="269"/>
    </location>
</feature>
<dbReference type="FunFam" id="1.20.1250.20:FF:000003">
    <property type="entry name" value="Solute carrier family 17 member 3"/>
    <property type="match status" value="1"/>
</dbReference>
<dbReference type="InterPro" id="IPR011701">
    <property type="entry name" value="MFS"/>
</dbReference>
<gene>
    <name evidence="9" type="ORF">L9F63_028103</name>
</gene>
<feature type="domain" description="Major facilitator superfamily (MFS) profile" evidence="8">
    <location>
        <begin position="1"/>
        <end position="365"/>
    </location>
</feature>
<protein>
    <recommendedName>
        <fullName evidence="8">Major facilitator superfamily (MFS) profile domain-containing protein</fullName>
    </recommendedName>
</protein>
<feature type="transmembrane region" description="Helical" evidence="7">
    <location>
        <begin position="18"/>
        <end position="38"/>
    </location>
</feature>
<feature type="non-terminal residue" evidence="9">
    <location>
        <position position="365"/>
    </location>
</feature>
<keyword evidence="10" id="KW-1185">Reference proteome</keyword>
<feature type="transmembrane region" description="Helical" evidence="7">
    <location>
        <begin position="306"/>
        <end position="324"/>
    </location>
</feature>
<dbReference type="FunFam" id="1.20.1250.20:FF:000423">
    <property type="entry name" value="Putative inorganic phosphate cotransporter-like Protein"/>
    <property type="match status" value="1"/>
</dbReference>
<feature type="transmembrane region" description="Helical" evidence="7">
    <location>
        <begin position="142"/>
        <end position="162"/>
    </location>
</feature>
<dbReference type="EMBL" id="JASPKZ010005502">
    <property type="protein sequence ID" value="KAJ9588597.1"/>
    <property type="molecule type" value="Genomic_DNA"/>
</dbReference>
<evidence type="ECO:0000256" key="3">
    <source>
        <dbReference type="ARBA" id="ARBA00022692"/>
    </source>
</evidence>
<dbReference type="SUPFAM" id="SSF103473">
    <property type="entry name" value="MFS general substrate transporter"/>
    <property type="match status" value="1"/>
</dbReference>
<feature type="transmembrane region" description="Helical" evidence="7">
    <location>
        <begin position="281"/>
        <end position="300"/>
    </location>
</feature>
<evidence type="ECO:0000256" key="4">
    <source>
        <dbReference type="ARBA" id="ARBA00022847"/>
    </source>
</evidence>
<feature type="transmembrane region" description="Helical" evidence="7">
    <location>
        <begin position="45"/>
        <end position="66"/>
    </location>
</feature>
<dbReference type="Proteomes" id="UP001233999">
    <property type="component" value="Unassembled WGS sequence"/>
</dbReference>
<keyword evidence="6 7" id="KW-0472">Membrane</keyword>
<evidence type="ECO:0000256" key="5">
    <source>
        <dbReference type="ARBA" id="ARBA00022989"/>
    </source>
</evidence>
<dbReference type="GO" id="GO:0006820">
    <property type="term" value="P:monoatomic anion transport"/>
    <property type="evidence" value="ECO:0007669"/>
    <property type="project" value="TreeGrafter"/>
</dbReference>
<reference evidence="9" key="1">
    <citation type="journal article" date="2023" name="IScience">
        <title>Live-bearing cockroach genome reveals convergent evolutionary mechanisms linked to viviparity in insects and beyond.</title>
        <authorList>
            <person name="Fouks B."/>
            <person name="Harrison M.C."/>
            <person name="Mikhailova A.A."/>
            <person name="Marchal E."/>
            <person name="English S."/>
            <person name="Carruthers M."/>
            <person name="Jennings E.C."/>
            <person name="Chiamaka E.L."/>
            <person name="Frigard R.A."/>
            <person name="Pippel M."/>
            <person name="Attardo G.M."/>
            <person name="Benoit J.B."/>
            <person name="Bornberg-Bauer E."/>
            <person name="Tobe S.S."/>
        </authorList>
    </citation>
    <scope>NUCLEOTIDE SEQUENCE</scope>
    <source>
        <strain evidence="9">Stay&amp;Tobe</strain>
    </source>
</reference>
<keyword evidence="4" id="KW-0769">Symport</keyword>
<feature type="non-terminal residue" evidence="9">
    <location>
        <position position="1"/>
    </location>
</feature>
<evidence type="ECO:0000256" key="6">
    <source>
        <dbReference type="ARBA" id="ARBA00023136"/>
    </source>
</evidence>
<reference evidence="9" key="2">
    <citation type="submission" date="2023-05" db="EMBL/GenBank/DDBJ databases">
        <authorList>
            <person name="Fouks B."/>
        </authorList>
    </citation>
    <scope>NUCLEOTIDE SEQUENCE</scope>
    <source>
        <strain evidence="9">Stay&amp;Tobe</strain>
        <tissue evidence="9">Testes</tissue>
    </source>
</reference>
<proteinExistence type="predicted"/>
<feature type="transmembrane region" description="Helical" evidence="7">
    <location>
        <begin position="336"/>
        <end position="359"/>
    </location>
</feature>
<evidence type="ECO:0000313" key="9">
    <source>
        <dbReference type="EMBL" id="KAJ9588597.1"/>
    </source>
</evidence>
<dbReference type="PANTHER" id="PTHR11662:SF415">
    <property type="entry name" value="AT30085P-RELATED"/>
    <property type="match status" value="1"/>
</dbReference>
<comment type="caution">
    <text evidence="9">The sequence shown here is derived from an EMBL/GenBank/DDBJ whole genome shotgun (WGS) entry which is preliminary data.</text>
</comment>
<dbReference type="PANTHER" id="PTHR11662">
    <property type="entry name" value="SOLUTE CARRIER FAMILY 17"/>
    <property type="match status" value="1"/>
</dbReference>
<dbReference type="AlphaFoldDB" id="A0AAD8EGB1"/>
<sequence>INFQHEGTFDWDEKTQGLILSAFFWGYVLTHIPGGLLAERFGGKYALGLGILSTSVFTLLTPIAAIKGGAGWMIAIRFLEGLGEGEKNYGYSMPDMTDQNIPNNNQASLGSFVYAGSQIGTVVGTALTGTLLEYSPIGWPSVFYTFGGIGVLWFIAWTLLCYDDPQKHPFISEKERSFLEESIGGLDNKEHLPPVPWVQMLTSIPLWGLIFAQIGHDWGFFTLVTDLPKYFKDVMKFKVFENGFLSALPYLVMWLSTLFSGWLCDHLITWGCLSVTRARKTFTTIASIGPAIGIVAASYAGCNKTATVALITCATGLMGTFYPGMKVNALDLSPNYAGTVMAIVNGIGAISGIVTPYLVGVLTPD</sequence>
<evidence type="ECO:0000256" key="1">
    <source>
        <dbReference type="ARBA" id="ARBA00004141"/>
    </source>
</evidence>
<accession>A0AAD8EGB1</accession>
<dbReference type="InterPro" id="IPR020846">
    <property type="entry name" value="MFS_dom"/>
</dbReference>
<comment type="subcellular location">
    <subcellularLocation>
        <location evidence="1">Membrane</location>
        <topology evidence="1">Multi-pass membrane protein</topology>
    </subcellularLocation>
</comment>
<dbReference type="Pfam" id="PF07690">
    <property type="entry name" value="MFS_1"/>
    <property type="match status" value="1"/>
</dbReference>
<evidence type="ECO:0000313" key="10">
    <source>
        <dbReference type="Proteomes" id="UP001233999"/>
    </source>
</evidence>
<dbReference type="Gene3D" id="1.20.1250.20">
    <property type="entry name" value="MFS general substrate transporter like domains"/>
    <property type="match status" value="2"/>
</dbReference>
<dbReference type="GO" id="GO:0016020">
    <property type="term" value="C:membrane"/>
    <property type="evidence" value="ECO:0007669"/>
    <property type="project" value="UniProtKB-SubCell"/>
</dbReference>
<name>A0AAD8EGB1_DIPPU</name>
<dbReference type="PROSITE" id="PS50850">
    <property type="entry name" value="MFS"/>
    <property type="match status" value="1"/>
</dbReference>
<evidence type="ECO:0000256" key="7">
    <source>
        <dbReference type="SAM" id="Phobius"/>
    </source>
</evidence>
<keyword evidence="3 7" id="KW-0812">Transmembrane</keyword>
<keyword evidence="2" id="KW-0813">Transport</keyword>
<evidence type="ECO:0000256" key="2">
    <source>
        <dbReference type="ARBA" id="ARBA00022448"/>
    </source>
</evidence>
<organism evidence="9 10">
    <name type="scientific">Diploptera punctata</name>
    <name type="common">Pacific beetle cockroach</name>
    <dbReference type="NCBI Taxonomy" id="6984"/>
    <lineage>
        <taxon>Eukaryota</taxon>
        <taxon>Metazoa</taxon>
        <taxon>Ecdysozoa</taxon>
        <taxon>Arthropoda</taxon>
        <taxon>Hexapoda</taxon>
        <taxon>Insecta</taxon>
        <taxon>Pterygota</taxon>
        <taxon>Neoptera</taxon>
        <taxon>Polyneoptera</taxon>
        <taxon>Dictyoptera</taxon>
        <taxon>Blattodea</taxon>
        <taxon>Blaberoidea</taxon>
        <taxon>Blaberidae</taxon>
        <taxon>Diplopterinae</taxon>
        <taxon>Diploptera</taxon>
    </lineage>
</organism>
<evidence type="ECO:0000259" key="8">
    <source>
        <dbReference type="PROSITE" id="PS50850"/>
    </source>
</evidence>
<dbReference type="InterPro" id="IPR050382">
    <property type="entry name" value="MFS_Na/Anion_cotransporter"/>
</dbReference>